<dbReference type="GO" id="GO:0004222">
    <property type="term" value="F:metalloendopeptidase activity"/>
    <property type="evidence" value="ECO:0007669"/>
    <property type="project" value="UniProtKB-UniRule"/>
</dbReference>
<dbReference type="CDD" id="cd04280">
    <property type="entry name" value="ZnMc_astacin_like"/>
    <property type="match status" value="2"/>
</dbReference>
<dbReference type="PROSITE" id="PS51864">
    <property type="entry name" value="ASTACIN"/>
    <property type="match status" value="2"/>
</dbReference>
<evidence type="ECO:0000259" key="4">
    <source>
        <dbReference type="PROSITE" id="PS51864"/>
    </source>
</evidence>
<feature type="region of interest" description="Disordered" evidence="3">
    <location>
        <begin position="254"/>
        <end position="279"/>
    </location>
</feature>
<dbReference type="InterPro" id="IPR001506">
    <property type="entry name" value="Peptidase_M12A"/>
</dbReference>
<dbReference type="AlphaFoldDB" id="A0A9J6CCG7"/>
<evidence type="ECO:0000256" key="3">
    <source>
        <dbReference type="SAM" id="MobiDB-lite"/>
    </source>
</evidence>
<keyword evidence="1 2" id="KW-0482">Metalloprotease</keyword>
<keyword evidence="1 2" id="KW-0645">Protease</keyword>
<evidence type="ECO:0000256" key="2">
    <source>
        <dbReference type="RuleBase" id="RU361183"/>
    </source>
</evidence>
<name>A0A9J6CCG7_POLVA</name>
<dbReference type="InterPro" id="IPR006026">
    <property type="entry name" value="Peptidase_Metallo"/>
</dbReference>
<dbReference type="EMBL" id="JADBJN010000001">
    <property type="protein sequence ID" value="KAG5679812.1"/>
    <property type="molecule type" value="Genomic_DNA"/>
</dbReference>
<dbReference type="Pfam" id="PF01400">
    <property type="entry name" value="Astacin"/>
    <property type="match status" value="2"/>
</dbReference>
<sequence length="551" mass="62653">MRKFRFAIIDVILFLATVDTLLMTIAAAAVDSNDQKLTVVGDMLLSDNQLKFLYATDEKTRPANPFLLWPNATFFYEFDKSLDQRGRDIIVTAMSYIANVSCVQFVESRESGHYVLIKQGNGCSSEVGMRHDGQQQMIIDGNLCTKGSVIHELLHSLGLLHMHMTKGRDKFIDINWENIRDDAQLNFKAFTTHVNMFNTEYDFDSITHYSRNAFAKNKSISTIIAKQIATNMGQRKEMSIGDITRLNRMYECPNFQNTQNNDENSETEQQEEIDDNDDEEGDMILSEEQIEAMYSTNAAKRNGFSSAFHHWPQAVVPFEIDKSYPPQYVSNIHGAMNHIMNRSCIQFMPRTVADKNFVYIRPPQHTGGGCSSEVGMKRSGVQTLLLNETICSRGKIIHELLHSLGFFHMHTANDRDNYISINWENVKERAKANFVQMTMHVSMFSTPYDYDSIMHYSTKAFAKKRGIKTIIPLQHAPNMGQRIGMSEGDIIRLNRMYKCKAIPTTTTATIAPKLSTTEPGVESSTVKTDKTQQQQPKTLFGMLIFKIVGKN</sequence>
<comment type="cofactor">
    <cofactor evidence="1 2">
        <name>Zn(2+)</name>
        <dbReference type="ChEBI" id="CHEBI:29105"/>
    </cofactor>
    <text evidence="1 2">Binds 1 zinc ion per subunit.</text>
</comment>
<feature type="domain" description="Peptidase M12A" evidence="4">
    <location>
        <begin position="302"/>
        <end position="500"/>
    </location>
</feature>
<feature type="active site" evidence="1">
    <location>
        <position position="399"/>
    </location>
</feature>
<organism evidence="5 6">
    <name type="scientific">Polypedilum vanderplanki</name>
    <name type="common">Sleeping chironomid midge</name>
    <dbReference type="NCBI Taxonomy" id="319348"/>
    <lineage>
        <taxon>Eukaryota</taxon>
        <taxon>Metazoa</taxon>
        <taxon>Ecdysozoa</taxon>
        <taxon>Arthropoda</taxon>
        <taxon>Hexapoda</taxon>
        <taxon>Insecta</taxon>
        <taxon>Pterygota</taxon>
        <taxon>Neoptera</taxon>
        <taxon>Endopterygota</taxon>
        <taxon>Diptera</taxon>
        <taxon>Nematocera</taxon>
        <taxon>Chironomoidea</taxon>
        <taxon>Chironomidae</taxon>
        <taxon>Chironominae</taxon>
        <taxon>Polypedilum</taxon>
        <taxon>Polypedilum</taxon>
    </lineage>
</organism>
<feature type="binding site" evidence="1">
    <location>
        <position position="398"/>
    </location>
    <ligand>
        <name>Zn(2+)</name>
        <dbReference type="ChEBI" id="CHEBI:29105"/>
        <note>catalytic</note>
    </ligand>
</feature>
<comment type="caution">
    <text evidence="1">Lacks conserved residue(s) required for the propagation of feature annotation.</text>
</comment>
<dbReference type="PRINTS" id="PR00480">
    <property type="entry name" value="ASTACIN"/>
</dbReference>
<feature type="compositionally biased region" description="Acidic residues" evidence="3">
    <location>
        <begin position="263"/>
        <end position="279"/>
    </location>
</feature>
<dbReference type="GO" id="GO:0006508">
    <property type="term" value="P:proteolysis"/>
    <property type="evidence" value="ECO:0007669"/>
    <property type="project" value="UniProtKB-KW"/>
</dbReference>
<evidence type="ECO:0000313" key="6">
    <source>
        <dbReference type="Proteomes" id="UP001107558"/>
    </source>
</evidence>
<protein>
    <recommendedName>
        <fullName evidence="2">Metalloendopeptidase</fullName>
        <ecNumber evidence="2">3.4.24.-</ecNumber>
    </recommendedName>
</protein>
<dbReference type="OrthoDB" id="291007at2759"/>
<evidence type="ECO:0000256" key="1">
    <source>
        <dbReference type="PROSITE-ProRule" id="PRU01211"/>
    </source>
</evidence>
<dbReference type="PANTHER" id="PTHR10127">
    <property type="entry name" value="DISCOIDIN, CUB, EGF, LAMININ , AND ZINC METALLOPROTEASE DOMAIN CONTAINING"/>
    <property type="match status" value="1"/>
</dbReference>
<keyword evidence="1 2" id="KW-0862">Zinc</keyword>
<dbReference type="SUPFAM" id="SSF55486">
    <property type="entry name" value="Metalloproteases ('zincins'), catalytic domain"/>
    <property type="match status" value="2"/>
</dbReference>
<feature type="binding site" evidence="1">
    <location>
        <position position="161"/>
    </location>
    <ligand>
        <name>Zn(2+)</name>
        <dbReference type="ChEBI" id="CHEBI:29105"/>
        <note>catalytic</note>
    </ligand>
</feature>
<keyword evidence="1 2" id="KW-0479">Metal-binding</keyword>
<reference evidence="5" key="1">
    <citation type="submission" date="2021-03" db="EMBL/GenBank/DDBJ databases">
        <title>Chromosome level genome of the anhydrobiotic midge Polypedilum vanderplanki.</title>
        <authorList>
            <person name="Yoshida Y."/>
            <person name="Kikawada T."/>
            <person name="Gusev O."/>
        </authorList>
    </citation>
    <scope>NUCLEOTIDE SEQUENCE</scope>
    <source>
        <strain evidence="5">NIAS01</strain>
        <tissue evidence="5">Whole body or cell culture</tissue>
    </source>
</reference>
<keyword evidence="6" id="KW-1185">Reference proteome</keyword>
<feature type="binding site" evidence="1">
    <location>
        <position position="155"/>
    </location>
    <ligand>
        <name>Zn(2+)</name>
        <dbReference type="ChEBI" id="CHEBI:29105"/>
        <note>catalytic</note>
    </ligand>
</feature>
<feature type="active site" evidence="1">
    <location>
        <position position="152"/>
    </location>
</feature>
<feature type="disulfide bond" evidence="1">
    <location>
        <begin position="344"/>
        <end position="499"/>
    </location>
</feature>
<dbReference type="Proteomes" id="UP001107558">
    <property type="component" value="Chromosome 1"/>
</dbReference>
<keyword evidence="1 2" id="KW-0378">Hydrolase</keyword>
<accession>A0A9J6CCG7</accession>
<feature type="binding site" evidence="1">
    <location>
        <position position="151"/>
    </location>
    <ligand>
        <name>Zn(2+)</name>
        <dbReference type="ChEBI" id="CHEBI:29105"/>
        <note>catalytic</note>
    </ligand>
</feature>
<gene>
    <name evidence="5" type="ORF">PVAND_009350</name>
</gene>
<feature type="binding site" evidence="1">
    <location>
        <position position="402"/>
    </location>
    <ligand>
        <name>Zn(2+)</name>
        <dbReference type="ChEBI" id="CHEBI:29105"/>
        <note>catalytic</note>
    </ligand>
</feature>
<dbReference type="InterPro" id="IPR034035">
    <property type="entry name" value="Astacin-like_dom"/>
</dbReference>
<feature type="binding site" evidence="1">
    <location>
        <position position="408"/>
    </location>
    <ligand>
        <name>Zn(2+)</name>
        <dbReference type="ChEBI" id="CHEBI:29105"/>
        <note>catalytic</note>
    </ligand>
</feature>
<dbReference type="SMART" id="SM00235">
    <property type="entry name" value="ZnMc"/>
    <property type="match status" value="2"/>
</dbReference>
<dbReference type="PANTHER" id="PTHR10127:SF886">
    <property type="entry name" value="ASTACIN-LIKE METALLOENDOPEPTIDASE"/>
    <property type="match status" value="1"/>
</dbReference>
<dbReference type="GO" id="GO:0008270">
    <property type="term" value="F:zinc ion binding"/>
    <property type="evidence" value="ECO:0007669"/>
    <property type="project" value="UniProtKB-UniRule"/>
</dbReference>
<dbReference type="EC" id="3.4.24.-" evidence="2"/>
<dbReference type="Gene3D" id="3.40.390.10">
    <property type="entry name" value="Collagenase (Catalytic Domain)"/>
    <property type="match status" value="2"/>
</dbReference>
<proteinExistence type="predicted"/>
<dbReference type="InterPro" id="IPR024079">
    <property type="entry name" value="MetalloPept_cat_dom_sf"/>
</dbReference>
<comment type="caution">
    <text evidence="5">The sequence shown here is derived from an EMBL/GenBank/DDBJ whole genome shotgun (WGS) entry which is preliminary data.</text>
</comment>
<keyword evidence="1" id="KW-1015">Disulfide bond</keyword>
<evidence type="ECO:0000313" key="5">
    <source>
        <dbReference type="EMBL" id="KAG5679812.1"/>
    </source>
</evidence>
<feature type="domain" description="Peptidase M12A" evidence="4">
    <location>
        <begin position="58"/>
        <end position="253"/>
    </location>
</feature>